<keyword evidence="3" id="KW-1185">Reference proteome</keyword>
<dbReference type="AlphaFoldDB" id="A0AAN7F491"/>
<comment type="caution">
    <text evidence="2">The sequence shown here is derived from an EMBL/GenBank/DDBJ whole genome shotgun (WGS) entry which is preliminary data.</text>
</comment>
<accession>A0AAN7F491</accession>
<organism evidence="2 3">
    <name type="scientific">Quercus rubra</name>
    <name type="common">Northern red oak</name>
    <name type="synonym">Quercus borealis</name>
    <dbReference type="NCBI Taxonomy" id="3512"/>
    <lineage>
        <taxon>Eukaryota</taxon>
        <taxon>Viridiplantae</taxon>
        <taxon>Streptophyta</taxon>
        <taxon>Embryophyta</taxon>
        <taxon>Tracheophyta</taxon>
        <taxon>Spermatophyta</taxon>
        <taxon>Magnoliopsida</taxon>
        <taxon>eudicotyledons</taxon>
        <taxon>Gunneridae</taxon>
        <taxon>Pentapetalae</taxon>
        <taxon>rosids</taxon>
        <taxon>fabids</taxon>
        <taxon>Fagales</taxon>
        <taxon>Fagaceae</taxon>
        <taxon>Quercus</taxon>
    </lineage>
</organism>
<dbReference type="Proteomes" id="UP001324115">
    <property type="component" value="Unassembled WGS sequence"/>
</dbReference>
<dbReference type="PANTHER" id="PTHR33284:SF2">
    <property type="entry name" value="RIBOSOMAL PROTEIN L25_GLN-TRNA SYNTHETASE, ANTI-CODON-BINDING DOMAIN-CONTAINING PROTEIN"/>
    <property type="match status" value="1"/>
</dbReference>
<dbReference type="Gene3D" id="2.170.120.20">
    <property type="entry name" value="Ribosomal protein L25, beta domain"/>
    <property type="match status" value="1"/>
</dbReference>
<proteinExistence type="predicted"/>
<dbReference type="SUPFAM" id="SSF50715">
    <property type="entry name" value="Ribosomal protein L25-like"/>
    <property type="match status" value="1"/>
</dbReference>
<dbReference type="InterPro" id="IPR037121">
    <property type="entry name" value="Ribosomal_bL25_C"/>
</dbReference>
<dbReference type="InterPro" id="IPR020057">
    <property type="entry name" value="Ribosomal_bL25_b-dom"/>
</dbReference>
<dbReference type="PANTHER" id="PTHR33284">
    <property type="entry name" value="RIBOSOMAL PROTEIN L25/GLN-TRNA SYNTHETASE, ANTI-CODON-BINDING DOMAIN-CONTAINING PROTEIN"/>
    <property type="match status" value="1"/>
</dbReference>
<sequence length="187" mass="20896">MARWWRSASNILRTAVLSHSSSQPSSAGYHTIQAIPRECVGNRVWSMDRAQGRIPAVVISQHLLQKDSTAPRSISRKSVLNLVFVWADDGSELKVDVPVVFKGEDVCPGLQKGGHLNRVRTSLKYLCPAELIPPKIEVDVSNLDIRDRIFMHDVEVHPSLKLLSKNENMPICKIVATKWENPEPASL</sequence>
<dbReference type="GO" id="GO:0006412">
    <property type="term" value="P:translation"/>
    <property type="evidence" value="ECO:0007669"/>
    <property type="project" value="InterPro"/>
</dbReference>
<dbReference type="EMBL" id="JAXUIC010000006">
    <property type="protein sequence ID" value="KAK4584521.1"/>
    <property type="molecule type" value="Genomic_DNA"/>
</dbReference>
<evidence type="ECO:0000259" key="1">
    <source>
        <dbReference type="Pfam" id="PF14693"/>
    </source>
</evidence>
<dbReference type="GO" id="GO:0008097">
    <property type="term" value="F:5S rRNA binding"/>
    <property type="evidence" value="ECO:0007669"/>
    <property type="project" value="TreeGrafter"/>
</dbReference>
<reference evidence="2 3" key="1">
    <citation type="journal article" date="2023" name="G3 (Bethesda)">
        <title>A haplotype-resolved chromosome-scale genome for Quercus rubra L. provides insights into the genetics of adaptive traits for red oak species.</title>
        <authorList>
            <person name="Kapoor B."/>
            <person name="Jenkins J."/>
            <person name="Schmutz J."/>
            <person name="Zhebentyayeva T."/>
            <person name="Kuelheim C."/>
            <person name="Coggeshall M."/>
            <person name="Heim C."/>
            <person name="Lasky J.R."/>
            <person name="Leites L."/>
            <person name="Islam-Faridi N."/>
            <person name="Romero-Severson J."/>
            <person name="DeLeo V.L."/>
            <person name="Lucas S.M."/>
            <person name="Lazic D."/>
            <person name="Gailing O."/>
            <person name="Carlson J."/>
            <person name="Staton M."/>
        </authorList>
    </citation>
    <scope>NUCLEOTIDE SEQUENCE [LARGE SCALE GENOMIC DNA]</scope>
    <source>
        <strain evidence="2">Pseudo-F2</strain>
    </source>
</reference>
<dbReference type="GO" id="GO:0022625">
    <property type="term" value="C:cytosolic large ribosomal subunit"/>
    <property type="evidence" value="ECO:0007669"/>
    <property type="project" value="TreeGrafter"/>
</dbReference>
<name>A0AAN7F491_QUERU</name>
<protein>
    <recommendedName>
        <fullName evidence="1">Large ribosomal subunit protein bL25 beta domain-containing protein</fullName>
    </recommendedName>
</protein>
<evidence type="ECO:0000313" key="3">
    <source>
        <dbReference type="Proteomes" id="UP001324115"/>
    </source>
</evidence>
<gene>
    <name evidence="2" type="ORF">RGQ29_022300</name>
</gene>
<dbReference type="InterPro" id="IPR011035">
    <property type="entry name" value="Ribosomal_bL25/Gln-tRNA_synth"/>
</dbReference>
<evidence type="ECO:0000313" key="2">
    <source>
        <dbReference type="EMBL" id="KAK4584521.1"/>
    </source>
</evidence>
<dbReference type="InterPro" id="IPR020930">
    <property type="entry name" value="Ribosomal_uL5_bac-type"/>
</dbReference>
<dbReference type="FunFam" id="2.170.120.20:FF:000006">
    <property type="entry name" value="Ribosomal protein L25/Gln-tRNA synthetase, anti-codon-binding domain-containing protein"/>
    <property type="match status" value="1"/>
</dbReference>
<dbReference type="GO" id="GO:0003735">
    <property type="term" value="F:structural constituent of ribosome"/>
    <property type="evidence" value="ECO:0007669"/>
    <property type="project" value="InterPro"/>
</dbReference>
<feature type="domain" description="Large ribosomal subunit protein bL25 beta" evidence="1">
    <location>
        <begin position="93"/>
        <end position="177"/>
    </location>
</feature>
<dbReference type="Pfam" id="PF14693">
    <property type="entry name" value="Ribosomal_TL5_C"/>
    <property type="match status" value="1"/>
</dbReference>